<keyword evidence="2" id="KW-1185">Reference proteome</keyword>
<protein>
    <submittedName>
        <fullName evidence="1">Uncharacterized protein</fullName>
    </submittedName>
</protein>
<evidence type="ECO:0000313" key="1">
    <source>
        <dbReference type="EMBL" id="MFC4013781.1"/>
    </source>
</evidence>
<dbReference type="RefSeq" id="WP_379533636.1">
    <property type="nucleotide sequence ID" value="NZ_JBHSBI010000030.1"/>
</dbReference>
<gene>
    <name evidence="1" type="ORF">ACFOY2_41605</name>
</gene>
<organism evidence="1 2">
    <name type="scientific">Nonomuraea purpurea</name>
    <dbReference type="NCBI Taxonomy" id="1849276"/>
    <lineage>
        <taxon>Bacteria</taxon>
        <taxon>Bacillati</taxon>
        <taxon>Actinomycetota</taxon>
        <taxon>Actinomycetes</taxon>
        <taxon>Streptosporangiales</taxon>
        <taxon>Streptosporangiaceae</taxon>
        <taxon>Nonomuraea</taxon>
    </lineage>
</organism>
<evidence type="ECO:0000313" key="2">
    <source>
        <dbReference type="Proteomes" id="UP001595851"/>
    </source>
</evidence>
<name>A0ABV8GLT3_9ACTN</name>
<comment type="caution">
    <text evidence="1">The sequence shown here is derived from an EMBL/GenBank/DDBJ whole genome shotgun (WGS) entry which is preliminary data.</text>
</comment>
<sequence length="77" mass="8143">MHTPQRPGPSWPARLAVVLTAVLSLIGLVGITPATAAVYNSCTISRCADARSAASTWASKGYPTSAGWYSWPDGYFL</sequence>
<proteinExistence type="predicted"/>
<accession>A0ABV8GLT3</accession>
<dbReference type="EMBL" id="JBHSBI010000030">
    <property type="protein sequence ID" value="MFC4013781.1"/>
    <property type="molecule type" value="Genomic_DNA"/>
</dbReference>
<dbReference type="Proteomes" id="UP001595851">
    <property type="component" value="Unassembled WGS sequence"/>
</dbReference>
<reference evidence="2" key="1">
    <citation type="journal article" date="2019" name="Int. J. Syst. Evol. Microbiol.">
        <title>The Global Catalogue of Microorganisms (GCM) 10K type strain sequencing project: providing services to taxonomists for standard genome sequencing and annotation.</title>
        <authorList>
            <consortium name="The Broad Institute Genomics Platform"/>
            <consortium name="The Broad Institute Genome Sequencing Center for Infectious Disease"/>
            <person name="Wu L."/>
            <person name="Ma J."/>
        </authorList>
    </citation>
    <scope>NUCLEOTIDE SEQUENCE [LARGE SCALE GENOMIC DNA]</scope>
    <source>
        <strain evidence="2">TBRC 1276</strain>
    </source>
</reference>